<evidence type="ECO:0000259" key="2">
    <source>
        <dbReference type="Pfam" id="PF00578"/>
    </source>
</evidence>
<evidence type="ECO:0000313" key="4">
    <source>
        <dbReference type="Proteomes" id="UP000240572"/>
    </source>
</evidence>
<evidence type="ECO:0000256" key="1">
    <source>
        <dbReference type="SAM" id="SignalP"/>
    </source>
</evidence>
<dbReference type="InterPro" id="IPR036249">
    <property type="entry name" value="Thioredoxin-like_sf"/>
</dbReference>
<dbReference type="SUPFAM" id="SSF52833">
    <property type="entry name" value="Thioredoxin-like"/>
    <property type="match status" value="1"/>
</dbReference>
<dbReference type="Pfam" id="PF00578">
    <property type="entry name" value="AhpC-TSA"/>
    <property type="match status" value="1"/>
</dbReference>
<protein>
    <submittedName>
        <fullName evidence="3">AhpC/TSA family protein</fullName>
    </submittedName>
</protein>
<dbReference type="OrthoDB" id="662072at2"/>
<accession>A0A2P8D412</accession>
<feature type="chain" id="PRO_5015159587" evidence="1">
    <location>
        <begin position="20"/>
        <end position="153"/>
    </location>
</feature>
<feature type="domain" description="Alkyl hydroperoxide reductase subunit C/ Thiol specific antioxidant" evidence="2">
    <location>
        <begin position="20"/>
        <end position="138"/>
    </location>
</feature>
<comment type="caution">
    <text evidence="3">The sequence shown here is derived from an EMBL/GenBank/DDBJ whole genome shotgun (WGS) entry which is preliminary data.</text>
</comment>
<proteinExistence type="predicted"/>
<feature type="signal peptide" evidence="1">
    <location>
        <begin position="1"/>
        <end position="19"/>
    </location>
</feature>
<keyword evidence="1" id="KW-0732">Signal</keyword>
<gene>
    <name evidence="3" type="ORF">B0I18_10436</name>
</gene>
<name>A0A2P8D412_9BACT</name>
<dbReference type="RefSeq" id="WP_106523024.1">
    <property type="nucleotide sequence ID" value="NZ_PYGD01000004.1"/>
</dbReference>
<evidence type="ECO:0000313" key="3">
    <source>
        <dbReference type="EMBL" id="PSK91942.1"/>
    </source>
</evidence>
<keyword evidence="4" id="KW-1185">Reference proteome</keyword>
<reference evidence="3 4" key="1">
    <citation type="submission" date="2018-03" db="EMBL/GenBank/DDBJ databases">
        <title>Genomic Encyclopedia of Type Strains, Phase III (KMG-III): the genomes of soil and plant-associated and newly described type strains.</title>
        <authorList>
            <person name="Whitman W."/>
        </authorList>
    </citation>
    <scope>NUCLEOTIDE SEQUENCE [LARGE SCALE GENOMIC DNA]</scope>
    <source>
        <strain evidence="3 4">CGMCC 1.12700</strain>
    </source>
</reference>
<dbReference type="Gene3D" id="3.40.30.10">
    <property type="entry name" value="Glutaredoxin"/>
    <property type="match status" value="1"/>
</dbReference>
<dbReference type="AlphaFoldDB" id="A0A2P8D412"/>
<dbReference type="InterPro" id="IPR000866">
    <property type="entry name" value="AhpC/TSA"/>
</dbReference>
<dbReference type="Proteomes" id="UP000240572">
    <property type="component" value="Unassembled WGS sequence"/>
</dbReference>
<organism evidence="3 4">
    <name type="scientific">Taibaiella chishuiensis</name>
    <dbReference type="NCBI Taxonomy" id="1434707"/>
    <lineage>
        <taxon>Bacteria</taxon>
        <taxon>Pseudomonadati</taxon>
        <taxon>Bacteroidota</taxon>
        <taxon>Chitinophagia</taxon>
        <taxon>Chitinophagales</taxon>
        <taxon>Chitinophagaceae</taxon>
        <taxon>Taibaiella</taxon>
    </lineage>
</organism>
<dbReference type="GO" id="GO:0016491">
    <property type="term" value="F:oxidoreductase activity"/>
    <property type="evidence" value="ECO:0007669"/>
    <property type="project" value="InterPro"/>
</dbReference>
<dbReference type="GO" id="GO:0016209">
    <property type="term" value="F:antioxidant activity"/>
    <property type="evidence" value="ECO:0007669"/>
    <property type="project" value="InterPro"/>
</dbReference>
<dbReference type="EMBL" id="PYGD01000004">
    <property type="protein sequence ID" value="PSK91942.1"/>
    <property type="molecule type" value="Genomic_DNA"/>
</dbReference>
<sequence>MKYMIAALAALLIATGAPAQNMPGLSFQDTEGHNLSTQDIPKGKALMLVYFRSDCDHCTHTAQQLKTTAKAYPATIWMVSAETQPAIRMFEEMMDLYDISNLRVLRDYTESMHRWFDFSQLPFIVLYDKNRKQLKTFGELPSVTSVKKILAQK</sequence>